<organism evidence="1 2">
    <name type="scientific">Paenibacillus prosopidis</name>
    <dbReference type="NCBI Taxonomy" id="630520"/>
    <lineage>
        <taxon>Bacteria</taxon>
        <taxon>Bacillati</taxon>
        <taxon>Bacillota</taxon>
        <taxon>Bacilli</taxon>
        <taxon>Bacillales</taxon>
        <taxon>Paenibacillaceae</taxon>
        <taxon>Paenibacillus</taxon>
    </lineage>
</organism>
<keyword evidence="2" id="KW-1185">Reference proteome</keyword>
<dbReference type="RefSeq" id="WP_114381730.1">
    <property type="nucleotide sequence ID" value="NZ_QPJD01000012.1"/>
</dbReference>
<dbReference type="OrthoDB" id="2676652at2"/>
<comment type="caution">
    <text evidence="1">The sequence shown here is derived from an EMBL/GenBank/DDBJ whole genome shotgun (WGS) entry which is preliminary data.</text>
</comment>
<protein>
    <recommendedName>
        <fullName evidence="3">Cellulose biosynthesis protein BcsQ</fullName>
    </recommendedName>
</protein>
<sequence>MNGSNAPLAAFIGTTPNIGTTAAAFATAYRIAEISGKPIGYLCLNLKSAKIHRYIGVDEPVVTLDKLRPELRSHTLTPDKLRRAAYSVPKQPNLHVLFGNILRDQAEYFTPEEADHLLAVAGQAFAFVVLDVSAYWDNAATICSIRRASSRILVTTSALSHFQEDGRRWIGQVSPIFGVASDQYDCIVLNSPWRNGGYHMKHICKETGTTALGQFQLSEPVFSQLDSGTYAEWLNADVEGKQAMRTPAKALMQRHGMRSMTSSISVQPWYRKLLSHRNGTSS</sequence>
<dbReference type="Proteomes" id="UP000252415">
    <property type="component" value="Unassembled WGS sequence"/>
</dbReference>
<evidence type="ECO:0000313" key="2">
    <source>
        <dbReference type="Proteomes" id="UP000252415"/>
    </source>
</evidence>
<dbReference type="AlphaFoldDB" id="A0A368VX83"/>
<dbReference type="SUPFAM" id="SSF52540">
    <property type="entry name" value="P-loop containing nucleoside triphosphate hydrolases"/>
    <property type="match status" value="1"/>
</dbReference>
<evidence type="ECO:0000313" key="1">
    <source>
        <dbReference type="EMBL" id="RCW44162.1"/>
    </source>
</evidence>
<evidence type="ECO:0008006" key="3">
    <source>
        <dbReference type="Google" id="ProtNLM"/>
    </source>
</evidence>
<dbReference type="EMBL" id="QPJD01000012">
    <property type="protein sequence ID" value="RCW44162.1"/>
    <property type="molecule type" value="Genomic_DNA"/>
</dbReference>
<proteinExistence type="predicted"/>
<gene>
    <name evidence="1" type="ORF">DFP97_11225</name>
</gene>
<name>A0A368VX83_9BACL</name>
<dbReference type="Gene3D" id="3.40.50.300">
    <property type="entry name" value="P-loop containing nucleotide triphosphate hydrolases"/>
    <property type="match status" value="1"/>
</dbReference>
<accession>A0A368VX83</accession>
<reference evidence="1 2" key="1">
    <citation type="submission" date="2018-07" db="EMBL/GenBank/DDBJ databases">
        <title>Genomic Encyclopedia of Type Strains, Phase III (KMG-III): the genomes of soil and plant-associated and newly described type strains.</title>
        <authorList>
            <person name="Whitman W."/>
        </authorList>
    </citation>
    <scope>NUCLEOTIDE SEQUENCE [LARGE SCALE GENOMIC DNA]</scope>
    <source>
        <strain evidence="1 2">CECT 7506</strain>
    </source>
</reference>
<dbReference type="InterPro" id="IPR027417">
    <property type="entry name" value="P-loop_NTPase"/>
</dbReference>